<dbReference type="NCBIfam" id="TIGR01733">
    <property type="entry name" value="AA-adenyl-dom"/>
    <property type="match status" value="1"/>
</dbReference>
<dbReference type="InterPro" id="IPR006162">
    <property type="entry name" value="Ppantetheine_attach_site"/>
</dbReference>
<dbReference type="InterPro" id="IPR009081">
    <property type="entry name" value="PP-bd_ACP"/>
</dbReference>
<dbReference type="GO" id="GO:0016874">
    <property type="term" value="F:ligase activity"/>
    <property type="evidence" value="ECO:0007669"/>
    <property type="project" value="UniProtKB-KW"/>
</dbReference>
<keyword evidence="6" id="KW-0677">Repeat</keyword>
<gene>
    <name evidence="10" type="ORF">AB432_016135</name>
</gene>
<dbReference type="InterPro" id="IPR036736">
    <property type="entry name" value="ACP-like_sf"/>
</dbReference>
<dbReference type="InterPro" id="IPR023213">
    <property type="entry name" value="CAT-like_dom_sf"/>
</dbReference>
<evidence type="ECO:0000259" key="9">
    <source>
        <dbReference type="PROSITE" id="PS50075"/>
    </source>
</evidence>
<dbReference type="SUPFAM" id="SSF47336">
    <property type="entry name" value="ACP-like"/>
    <property type="match status" value="1"/>
</dbReference>
<evidence type="ECO:0000256" key="5">
    <source>
        <dbReference type="ARBA" id="ARBA00022598"/>
    </source>
</evidence>
<dbReference type="Pfam" id="PF00668">
    <property type="entry name" value="Condensation"/>
    <property type="match status" value="1"/>
</dbReference>
<accession>A0A2Z4MJA0</accession>
<dbReference type="EMBL" id="CP030117">
    <property type="protein sequence ID" value="AWX56469.1"/>
    <property type="molecule type" value="Genomic_DNA"/>
</dbReference>
<evidence type="ECO:0000313" key="11">
    <source>
        <dbReference type="Proteomes" id="UP000036061"/>
    </source>
</evidence>
<dbReference type="Pfam" id="PF00550">
    <property type="entry name" value="PP-binding"/>
    <property type="match status" value="1"/>
</dbReference>
<dbReference type="FunFam" id="3.40.50.980:FF:000002">
    <property type="entry name" value="Enterobactin synthetase component F"/>
    <property type="match status" value="1"/>
</dbReference>
<evidence type="ECO:0000256" key="4">
    <source>
        <dbReference type="ARBA" id="ARBA00022553"/>
    </source>
</evidence>
<reference evidence="10 11" key="1">
    <citation type="journal article" date="2015" name="Genome Announc.">
        <title>Draft Genome Sequence of Brevibacillus brevis DZQ7, a Plant Growth-Promoting Rhizobacterium with Broad-Spectrum Antimicrobial Activity.</title>
        <authorList>
            <person name="Hou Q."/>
            <person name="Wang C."/>
            <person name="Hou X."/>
            <person name="Xia Z."/>
            <person name="Ye J."/>
            <person name="Liu K."/>
            <person name="Liu H."/>
            <person name="Wang J."/>
            <person name="Guo H."/>
            <person name="Yu X."/>
            <person name="Yang Y."/>
            <person name="Du B."/>
            <person name="Ding Y."/>
        </authorList>
    </citation>
    <scope>NUCLEOTIDE SEQUENCE [LARGE SCALE GENOMIC DNA]</scope>
    <source>
        <strain evidence="10 11">DZQ7</strain>
    </source>
</reference>
<dbReference type="InterPro" id="IPR045851">
    <property type="entry name" value="AMP-bd_C_sf"/>
</dbReference>
<organism evidence="10 11">
    <name type="scientific">Brevibacillus brevis</name>
    <name type="common">Bacillus brevis</name>
    <dbReference type="NCBI Taxonomy" id="1393"/>
    <lineage>
        <taxon>Bacteria</taxon>
        <taxon>Bacillati</taxon>
        <taxon>Bacillota</taxon>
        <taxon>Bacilli</taxon>
        <taxon>Bacillales</taxon>
        <taxon>Paenibacillaceae</taxon>
        <taxon>Brevibacillus</taxon>
    </lineage>
</organism>
<dbReference type="CDD" id="cd12117">
    <property type="entry name" value="A_NRPS_Srf_like"/>
    <property type="match status" value="1"/>
</dbReference>
<proteinExistence type="inferred from homology"/>
<dbReference type="SUPFAM" id="SSF56801">
    <property type="entry name" value="Acetyl-CoA synthetase-like"/>
    <property type="match status" value="1"/>
</dbReference>
<dbReference type="GO" id="GO:0031177">
    <property type="term" value="F:phosphopantetheine binding"/>
    <property type="evidence" value="ECO:0007669"/>
    <property type="project" value="TreeGrafter"/>
</dbReference>
<dbReference type="InterPro" id="IPR001242">
    <property type="entry name" value="Condensation_dom"/>
</dbReference>
<sequence>MTTFSREHVQDIYSLSPMQEGMLFHALADQDDTSYQVQIVLPVTGDLHVTVLAKSFELLVQRHEVLRTTFLHEQVKQPMQVVLRERPLMIKVQKRPIESVEFPVEEWVEKLIREDRERGFDLTKDSLIRLQIIEKGEKEWTLLISFHHILMDGWCADIILGDLVQIYHSLLNRTLDQLPPTQPYSHYMKWLWKQDRSSALEYWQNELHGYEEIAPLPVGSKLRDASSVAGEYDVFLDLAVTQRLTHIARQNQVTLSSVFQAIWGIVLQTYNDRTDVVFGTVVAGRPAELSGVEKMVGLFINTLPLRVKTAQEQTFQELLQSIHEQTRLAKKHEYVPLSEIQRVTLGAPLFDHLLVFDNSPANQAWRRQWQEDGVHAGEKRVIEHTHYPLSITVMSKSDQLMLRLIYRQEHFSSEDIQRMAGHIQTVIESVSLDVSIGLDEIEMLTAEEKRHFLAEKNQTKTNYPRQKTIADLFEQQVKAVPKQTALVYGQETITYEELNQRANRIAHQLQQKGVQPDELIGIFTERSPTMIAGIFGILKAGVAYVPLDPRNPVERLGMILSDAKPKMVLIQREMWEKWREVEEGIKHGEAFQVLVLEDMLAATNPGWNQDPLRTCQPEHLAYVMYTSGSTGKPKGILTQHFNVTRVIKTTNYLEITPDDTILQLSNFAFDGSTFDIFGALLNGAKLVLLDYETLLNMTGLLSQIKEQRVTIFFVTTALFNTLVDHNIESFSGVRKVLFGGERVSLRHVQKALAYMGKGAILHVYGPTESTVYATYHAVDEVDEELGTVPIGVPLANTQVFILNKKNQMQPYGAIGELCISGDGLARGYLNNPELTAEKFVPHPFYPGERMYKTGDLARWLPNGTIEFIGRVDHQVKRRGFRIELGEIEHSLLELEGVKEAVVINWTSTTGLDQLCAYFVANYEVDVQELRVQLAKSLPYYMLPASFHQMASLPLNTNGKVDRRALPEPDWEDLQSQAYMAPRNETEQQLVQVWQEVLGISLVGIMDNYFHLGGDSIKAIQICARLREQEVMIQVKDLFNQPTIAGLSSFLQGNQAHAPESSANADGVDETPVLLDELGLSIDEIKELEEELKETIQ</sequence>
<dbReference type="GO" id="GO:0008610">
    <property type="term" value="P:lipid biosynthetic process"/>
    <property type="evidence" value="ECO:0007669"/>
    <property type="project" value="UniProtKB-ARBA"/>
</dbReference>
<feature type="domain" description="Carrier" evidence="9">
    <location>
        <begin position="980"/>
        <end position="1054"/>
    </location>
</feature>
<dbReference type="Gene3D" id="3.30.559.30">
    <property type="entry name" value="Nonribosomal peptide synthetase, condensation domain"/>
    <property type="match status" value="1"/>
</dbReference>
<dbReference type="InterPro" id="IPR020845">
    <property type="entry name" value="AMP-binding_CS"/>
</dbReference>
<dbReference type="FunFam" id="2.30.38.10:FF:000001">
    <property type="entry name" value="Non-ribosomal peptide synthetase PvdI"/>
    <property type="match status" value="1"/>
</dbReference>
<dbReference type="Gene3D" id="3.40.50.980">
    <property type="match status" value="2"/>
</dbReference>
<evidence type="ECO:0000256" key="1">
    <source>
        <dbReference type="ARBA" id="ARBA00001957"/>
    </source>
</evidence>
<evidence type="ECO:0000256" key="7">
    <source>
        <dbReference type="ARBA" id="ARBA00023194"/>
    </source>
</evidence>
<dbReference type="InterPro" id="IPR000873">
    <property type="entry name" value="AMP-dep_synth/lig_dom"/>
</dbReference>
<dbReference type="Gene3D" id="3.30.300.30">
    <property type="match status" value="1"/>
</dbReference>
<dbReference type="FunFam" id="3.40.50.12780:FF:000012">
    <property type="entry name" value="Non-ribosomal peptide synthetase"/>
    <property type="match status" value="1"/>
</dbReference>
<protein>
    <submittedName>
        <fullName evidence="10">Non-ribosomal peptide synthetase</fullName>
    </submittedName>
</protein>
<dbReference type="Proteomes" id="UP000036061">
    <property type="component" value="Chromosome"/>
</dbReference>
<dbReference type="InterPro" id="IPR025110">
    <property type="entry name" value="AMP-bd_C"/>
</dbReference>
<dbReference type="Pfam" id="PF13193">
    <property type="entry name" value="AMP-binding_C"/>
    <property type="match status" value="1"/>
</dbReference>
<dbReference type="Gene3D" id="1.10.1200.10">
    <property type="entry name" value="ACP-like"/>
    <property type="match status" value="1"/>
</dbReference>
<evidence type="ECO:0000256" key="8">
    <source>
        <dbReference type="ARBA" id="ARBA00023268"/>
    </source>
</evidence>
<dbReference type="GO" id="GO:0043041">
    <property type="term" value="P:amino acid activation for nonribosomal peptide biosynthetic process"/>
    <property type="evidence" value="ECO:0007669"/>
    <property type="project" value="TreeGrafter"/>
</dbReference>
<dbReference type="AlphaFoldDB" id="A0A2Z4MJA0"/>
<dbReference type="PROSITE" id="PS00455">
    <property type="entry name" value="AMP_BINDING"/>
    <property type="match status" value="1"/>
</dbReference>
<comment type="cofactor">
    <cofactor evidence="1">
        <name>pantetheine 4'-phosphate</name>
        <dbReference type="ChEBI" id="CHEBI:47942"/>
    </cofactor>
</comment>
<name>A0A2Z4MJA0_BREBE</name>
<keyword evidence="3" id="KW-0596">Phosphopantetheine</keyword>
<dbReference type="SUPFAM" id="SSF52777">
    <property type="entry name" value="CoA-dependent acyltransferases"/>
    <property type="match status" value="2"/>
</dbReference>
<evidence type="ECO:0000256" key="3">
    <source>
        <dbReference type="ARBA" id="ARBA00022450"/>
    </source>
</evidence>
<dbReference type="Pfam" id="PF00501">
    <property type="entry name" value="AMP-binding"/>
    <property type="match status" value="1"/>
</dbReference>
<dbReference type="GO" id="GO:0017000">
    <property type="term" value="P:antibiotic biosynthetic process"/>
    <property type="evidence" value="ECO:0007669"/>
    <property type="project" value="UniProtKB-KW"/>
</dbReference>
<dbReference type="RefSeq" id="WP_053079592.1">
    <property type="nucleotide sequence ID" value="NZ_CP030117.1"/>
</dbReference>
<dbReference type="PROSITE" id="PS50075">
    <property type="entry name" value="CARRIER"/>
    <property type="match status" value="1"/>
</dbReference>
<keyword evidence="7" id="KW-0045">Antibiotic biosynthesis</keyword>
<dbReference type="GO" id="GO:0044550">
    <property type="term" value="P:secondary metabolite biosynthetic process"/>
    <property type="evidence" value="ECO:0007669"/>
    <property type="project" value="UniProtKB-ARBA"/>
</dbReference>
<dbReference type="FunFam" id="3.30.300.30:FF:000010">
    <property type="entry name" value="Enterobactin synthetase component F"/>
    <property type="match status" value="1"/>
</dbReference>
<dbReference type="InterPro" id="IPR010071">
    <property type="entry name" value="AA_adenyl_dom"/>
</dbReference>
<evidence type="ECO:0000256" key="6">
    <source>
        <dbReference type="ARBA" id="ARBA00022737"/>
    </source>
</evidence>
<keyword evidence="5" id="KW-0436">Ligase</keyword>
<dbReference type="PANTHER" id="PTHR45527">
    <property type="entry name" value="NONRIBOSOMAL PEPTIDE SYNTHETASE"/>
    <property type="match status" value="1"/>
</dbReference>
<dbReference type="PROSITE" id="PS00012">
    <property type="entry name" value="PHOSPHOPANTETHEINE"/>
    <property type="match status" value="1"/>
</dbReference>
<dbReference type="CDD" id="cd19543">
    <property type="entry name" value="DCL_NRPS"/>
    <property type="match status" value="1"/>
</dbReference>
<dbReference type="FunFam" id="1.10.1200.10:FF:000005">
    <property type="entry name" value="Nonribosomal peptide synthetase 1"/>
    <property type="match status" value="1"/>
</dbReference>
<dbReference type="Gene3D" id="3.30.559.10">
    <property type="entry name" value="Chloramphenicol acetyltransferase-like domain"/>
    <property type="match status" value="1"/>
</dbReference>
<dbReference type="Gene3D" id="2.30.38.10">
    <property type="entry name" value="Luciferase, Domain 3"/>
    <property type="match status" value="1"/>
</dbReference>
<keyword evidence="4" id="KW-0597">Phosphoprotein</keyword>
<dbReference type="GO" id="GO:0005829">
    <property type="term" value="C:cytosol"/>
    <property type="evidence" value="ECO:0007669"/>
    <property type="project" value="TreeGrafter"/>
</dbReference>
<keyword evidence="8" id="KW-0511">Multifunctional enzyme</keyword>
<evidence type="ECO:0000313" key="10">
    <source>
        <dbReference type="EMBL" id="AWX56469.1"/>
    </source>
</evidence>
<evidence type="ECO:0000256" key="2">
    <source>
        <dbReference type="ARBA" id="ARBA00006432"/>
    </source>
</evidence>
<dbReference type="PANTHER" id="PTHR45527:SF1">
    <property type="entry name" value="FATTY ACID SYNTHASE"/>
    <property type="match status" value="1"/>
</dbReference>
<comment type="similarity">
    <text evidence="2">Belongs to the ATP-dependent AMP-binding enzyme family.</text>
</comment>